<reference evidence="3 4" key="1">
    <citation type="journal article" date="2015" name="Genome Announc.">
        <title>Expanding the biotechnology potential of lactobacilli through comparative genomics of 213 strains and associated genera.</title>
        <authorList>
            <person name="Sun Z."/>
            <person name="Harris H.M."/>
            <person name="McCann A."/>
            <person name="Guo C."/>
            <person name="Argimon S."/>
            <person name="Zhang W."/>
            <person name="Yang X."/>
            <person name="Jeffery I.B."/>
            <person name="Cooney J.C."/>
            <person name="Kagawa T.F."/>
            <person name="Liu W."/>
            <person name="Song Y."/>
            <person name="Salvetti E."/>
            <person name="Wrobel A."/>
            <person name="Rasinkangas P."/>
            <person name="Parkhill J."/>
            <person name="Rea M.C."/>
            <person name="O'Sullivan O."/>
            <person name="Ritari J."/>
            <person name="Douillard F.P."/>
            <person name="Paul Ross R."/>
            <person name="Yang R."/>
            <person name="Briner A.E."/>
            <person name="Felis G.E."/>
            <person name="de Vos W.M."/>
            <person name="Barrangou R."/>
            <person name="Klaenhammer T.R."/>
            <person name="Caufield P.W."/>
            <person name="Cui Y."/>
            <person name="Zhang H."/>
            <person name="O'Toole P.W."/>
        </authorList>
    </citation>
    <scope>NUCLEOTIDE SEQUENCE [LARGE SCALE GENOMIC DNA]</scope>
    <source>
        <strain evidence="3 4">DSM 14857</strain>
    </source>
</reference>
<dbReference type="Gene3D" id="3.90.550.10">
    <property type="entry name" value="Spore Coat Polysaccharide Biosynthesis Protein SpsA, Chain A"/>
    <property type="match status" value="1"/>
</dbReference>
<evidence type="ECO:0000259" key="2">
    <source>
        <dbReference type="Pfam" id="PF12804"/>
    </source>
</evidence>
<gene>
    <name evidence="3" type="ORF">FC27_GL001814</name>
</gene>
<feature type="domain" description="MobA-like NTP transferase" evidence="2">
    <location>
        <begin position="4"/>
        <end position="117"/>
    </location>
</feature>
<sequence length="185" mass="21293">MTDGLILAGGKSTRYKSDKALAHFNTRILTNVEYTAKELLPFVNECYVSTNKENNRKIRQLFFDVAHLSVIQDQAPFIEKGPIGALWSYFKLTGKKHADLIVLATDYKNINPTVLELINDRNAYIKCGDEPLYTFCHIKLTFADLQHQLRNRRTRWRDVLDTSDCEAIKIANLKIKNINCQEDLT</sequence>
<keyword evidence="4" id="KW-1185">Reference proteome</keyword>
<dbReference type="GO" id="GO:0016779">
    <property type="term" value="F:nucleotidyltransferase activity"/>
    <property type="evidence" value="ECO:0007669"/>
    <property type="project" value="TreeGrafter"/>
</dbReference>
<accession>A0A0R1SLD6</accession>
<protein>
    <submittedName>
        <fullName evidence="3">Molybdopterin-guanine dinucleotide biosynthesis protein A</fullName>
    </submittedName>
</protein>
<dbReference type="InterPro" id="IPR029044">
    <property type="entry name" value="Nucleotide-diphossugar_trans"/>
</dbReference>
<dbReference type="STRING" id="1423815.FC27_GL001814"/>
<dbReference type="OrthoDB" id="9788394at2"/>
<name>A0A0R1SLD6_9LACO</name>
<dbReference type="RefSeq" id="WP_010625411.1">
    <property type="nucleotide sequence ID" value="NZ_AZFA01000005.1"/>
</dbReference>
<dbReference type="eggNOG" id="COG0746">
    <property type="taxonomic scope" value="Bacteria"/>
</dbReference>
<keyword evidence="1" id="KW-0808">Transferase</keyword>
<dbReference type="Pfam" id="PF12804">
    <property type="entry name" value="NTP_transf_3"/>
    <property type="match status" value="1"/>
</dbReference>
<proteinExistence type="predicted"/>
<evidence type="ECO:0000256" key="1">
    <source>
        <dbReference type="ARBA" id="ARBA00022679"/>
    </source>
</evidence>
<dbReference type="AlphaFoldDB" id="A0A0R1SLD6"/>
<dbReference type="PANTHER" id="PTHR19136:SF81">
    <property type="entry name" value="MOLYBDENUM COFACTOR GUANYLYLTRANSFERASE"/>
    <property type="match status" value="1"/>
</dbReference>
<dbReference type="Proteomes" id="UP000051647">
    <property type="component" value="Unassembled WGS sequence"/>
</dbReference>
<organism evidence="3 4">
    <name type="scientific">Companilactobacillus versmoldensis DSM 14857 = KCTC 3814</name>
    <dbReference type="NCBI Taxonomy" id="1423815"/>
    <lineage>
        <taxon>Bacteria</taxon>
        <taxon>Bacillati</taxon>
        <taxon>Bacillota</taxon>
        <taxon>Bacilli</taxon>
        <taxon>Lactobacillales</taxon>
        <taxon>Lactobacillaceae</taxon>
        <taxon>Companilactobacillus</taxon>
    </lineage>
</organism>
<dbReference type="PANTHER" id="PTHR19136">
    <property type="entry name" value="MOLYBDENUM COFACTOR GUANYLYLTRANSFERASE"/>
    <property type="match status" value="1"/>
</dbReference>
<dbReference type="PATRIC" id="fig|1423815.3.peg.1857"/>
<dbReference type="EMBL" id="AZFA01000005">
    <property type="protein sequence ID" value="KRL67498.1"/>
    <property type="molecule type" value="Genomic_DNA"/>
</dbReference>
<comment type="caution">
    <text evidence="3">The sequence shown here is derived from an EMBL/GenBank/DDBJ whole genome shotgun (WGS) entry which is preliminary data.</text>
</comment>
<dbReference type="InterPro" id="IPR025877">
    <property type="entry name" value="MobA-like_NTP_Trfase"/>
</dbReference>
<dbReference type="SUPFAM" id="SSF53448">
    <property type="entry name" value="Nucleotide-diphospho-sugar transferases"/>
    <property type="match status" value="1"/>
</dbReference>
<evidence type="ECO:0000313" key="4">
    <source>
        <dbReference type="Proteomes" id="UP000051647"/>
    </source>
</evidence>
<evidence type="ECO:0000313" key="3">
    <source>
        <dbReference type="EMBL" id="KRL67498.1"/>
    </source>
</evidence>